<name>A0A059F3F1_9MICR</name>
<dbReference type="Proteomes" id="UP000030655">
    <property type="component" value="Unassembled WGS sequence"/>
</dbReference>
<protein>
    <submittedName>
        <fullName evidence="1">Uncharacterized protein</fullName>
    </submittedName>
</protein>
<reference evidence="2" key="1">
    <citation type="submission" date="2013-02" db="EMBL/GenBank/DDBJ databases">
        <authorList>
            <consortium name="The Broad Institute Genome Sequencing Platform"/>
            <person name="Cuomo C."/>
            <person name="Becnel J."/>
            <person name="Sanscrainte N."/>
            <person name="Walker B."/>
            <person name="Young S.K."/>
            <person name="Zeng Q."/>
            <person name="Gargeya S."/>
            <person name="Fitzgerald M."/>
            <person name="Haas B."/>
            <person name="Abouelleil A."/>
            <person name="Alvarado L."/>
            <person name="Arachchi H.M."/>
            <person name="Berlin A.M."/>
            <person name="Chapman S.B."/>
            <person name="Dewar J."/>
            <person name="Goldberg J."/>
            <person name="Griggs A."/>
            <person name="Gujja S."/>
            <person name="Hansen M."/>
            <person name="Howarth C."/>
            <person name="Imamovic A."/>
            <person name="Larimer J."/>
            <person name="McCowan C."/>
            <person name="Murphy C."/>
            <person name="Neiman D."/>
            <person name="Pearson M."/>
            <person name="Priest M."/>
            <person name="Roberts A."/>
            <person name="Saif S."/>
            <person name="Shea T."/>
            <person name="Sisk P."/>
            <person name="Sykes S."/>
            <person name="Wortman J."/>
            <person name="Nusbaum C."/>
            <person name="Birren B."/>
        </authorList>
    </citation>
    <scope>NUCLEOTIDE SEQUENCE [LARGE SCALE GENOMIC DNA]</scope>
    <source>
        <strain evidence="2">PRA339</strain>
    </source>
</reference>
<proteinExistence type="predicted"/>
<dbReference type="HOGENOM" id="CLU_1916554_0_0_1"/>
<keyword evidence="2" id="KW-1185">Reference proteome</keyword>
<evidence type="ECO:0000313" key="2">
    <source>
        <dbReference type="Proteomes" id="UP000030655"/>
    </source>
</evidence>
<evidence type="ECO:0000313" key="1">
    <source>
        <dbReference type="EMBL" id="KCZ81607.1"/>
    </source>
</evidence>
<dbReference type="EMBL" id="KK365139">
    <property type="protein sequence ID" value="KCZ81607.1"/>
    <property type="molecule type" value="Genomic_DNA"/>
</dbReference>
<dbReference type="VEuPathDB" id="MicrosporidiaDB:H312_00931"/>
<organism evidence="1 2">
    <name type="scientific">Anncaliia algerae PRA339</name>
    <dbReference type="NCBI Taxonomy" id="1288291"/>
    <lineage>
        <taxon>Eukaryota</taxon>
        <taxon>Fungi</taxon>
        <taxon>Fungi incertae sedis</taxon>
        <taxon>Microsporidia</taxon>
        <taxon>Tubulinosematoidea</taxon>
        <taxon>Tubulinosematidae</taxon>
        <taxon>Anncaliia</taxon>
    </lineage>
</organism>
<dbReference type="OrthoDB" id="10275588at2759"/>
<gene>
    <name evidence="1" type="ORF">H312_00931</name>
</gene>
<reference evidence="1 2" key="2">
    <citation type="submission" date="2014-03" db="EMBL/GenBank/DDBJ databases">
        <title>The Genome Sequence of Anncaliia algerae insect isolate PRA339.</title>
        <authorList>
            <consortium name="The Broad Institute Genome Sequencing Platform"/>
            <consortium name="The Broad Institute Genome Sequencing Center for Infectious Disease"/>
            <person name="Cuomo C."/>
            <person name="Becnel J."/>
            <person name="Sanscrainte N."/>
            <person name="Walker B."/>
            <person name="Young S.K."/>
            <person name="Zeng Q."/>
            <person name="Gargeya S."/>
            <person name="Fitzgerald M."/>
            <person name="Haas B."/>
            <person name="Abouelleil A."/>
            <person name="Alvarado L."/>
            <person name="Arachchi H.M."/>
            <person name="Berlin A.M."/>
            <person name="Chapman S.B."/>
            <person name="Dewar J."/>
            <person name="Goldberg J."/>
            <person name="Griggs A."/>
            <person name="Gujja S."/>
            <person name="Hansen M."/>
            <person name="Howarth C."/>
            <person name="Imamovic A."/>
            <person name="Larimer J."/>
            <person name="McCowan C."/>
            <person name="Murphy C."/>
            <person name="Neiman D."/>
            <person name="Pearson M."/>
            <person name="Priest M."/>
            <person name="Roberts A."/>
            <person name="Saif S."/>
            <person name="Shea T."/>
            <person name="Sisk P."/>
            <person name="Sykes S."/>
            <person name="Wortman J."/>
            <person name="Nusbaum C."/>
            <person name="Birren B."/>
        </authorList>
    </citation>
    <scope>NUCLEOTIDE SEQUENCE [LARGE SCALE GENOMIC DNA]</scope>
    <source>
        <strain evidence="1 2">PRA339</strain>
    </source>
</reference>
<accession>A0A059F3F1</accession>
<sequence>MTTFKLILGKRNYNSIPRISLSERIPLENLEQYNPECEYKVPRQVKNVFYTYEMNFSEDMETFLFKQMEEYSSISTIQIFCENDFFPILEEAYNFFSDCGFRLIEVFVNKEYCDYMISFSVNKKDDIYDTLE</sequence>
<dbReference type="AlphaFoldDB" id="A0A059F3F1"/>